<dbReference type="PANTHER" id="PTHR10229">
    <property type="entry name" value="GTP-BINDING PROTEIN HFLX"/>
    <property type="match status" value="1"/>
</dbReference>
<dbReference type="InterPro" id="IPR025121">
    <property type="entry name" value="GTPase_HflX_N"/>
</dbReference>
<dbReference type="PIRSF" id="PIRSF006809">
    <property type="entry name" value="GTP-binding_hflX_prd"/>
    <property type="match status" value="1"/>
</dbReference>
<feature type="binding site" evidence="6">
    <location>
        <begin position="213"/>
        <end position="220"/>
    </location>
    <ligand>
        <name>GTP</name>
        <dbReference type="ChEBI" id="CHEBI:37565"/>
    </ligand>
</feature>
<feature type="binding site" evidence="6">
    <location>
        <begin position="327"/>
        <end position="330"/>
    </location>
    <ligand>
        <name>GTP</name>
        <dbReference type="ChEBI" id="CHEBI:37565"/>
    </ligand>
</feature>
<dbReference type="GO" id="GO:0043022">
    <property type="term" value="F:ribosome binding"/>
    <property type="evidence" value="ECO:0007669"/>
    <property type="project" value="TreeGrafter"/>
</dbReference>
<keyword evidence="10" id="KW-1185">Reference proteome</keyword>
<evidence type="ECO:0000256" key="6">
    <source>
        <dbReference type="PIRSR" id="PIRSR006809-1"/>
    </source>
</evidence>
<evidence type="ECO:0000256" key="4">
    <source>
        <dbReference type="ARBA" id="ARBA00023134"/>
    </source>
</evidence>
<comment type="function">
    <text evidence="5">GTPase that associates with the 50S ribosomal subunit and may have a role during protein synthesis or ribosome biogenesis.</text>
</comment>
<comment type="cofactor">
    <cofactor evidence="7">
        <name>Mg(2+)</name>
        <dbReference type="ChEBI" id="CHEBI:18420"/>
    </cofactor>
</comment>
<dbReference type="GO" id="GO:0003924">
    <property type="term" value="F:GTPase activity"/>
    <property type="evidence" value="ECO:0007669"/>
    <property type="project" value="UniProtKB-UniRule"/>
</dbReference>
<dbReference type="GO" id="GO:0046872">
    <property type="term" value="F:metal ion binding"/>
    <property type="evidence" value="ECO:0007669"/>
    <property type="project" value="UniProtKB-KW"/>
</dbReference>
<dbReference type="STRING" id="985053.VMUT_0914"/>
<gene>
    <name evidence="5" type="primary">hflX</name>
    <name evidence="9" type="ordered locus">VMUT_0914</name>
</gene>
<feature type="binding site" evidence="6">
    <location>
        <begin position="355"/>
        <end position="357"/>
    </location>
    <ligand>
        <name>GTP</name>
        <dbReference type="ChEBI" id="CHEBI:37565"/>
    </ligand>
</feature>
<evidence type="ECO:0000313" key="9">
    <source>
        <dbReference type="EMBL" id="ADY01124.1"/>
    </source>
</evidence>
<evidence type="ECO:0000256" key="5">
    <source>
        <dbReference type="HAMAP-Rule" id="MF_00900"/>
    </source>
</evidence>
<dbReference type="HOGENOM" id="CLU_019597_2_0_2"/>
<dbReference type="NCBIfam" id="TIGR03156">
    <property type="entry name" value="GTP_HflX"/>
    <property type="match status" value="1"/>
</dbReference>
<sequence length="387" mass="44153">MVVVAIVLNNESSQNALVSSNRARALLLIADDVGENRIREFQLLSEAGGYEVINTVIQRRRPDTRYYLGIGKLSEVESLIDSFKPDVVITYHQLNPIQYVNLERRLRTRVMDRVLLILEIFGRRAGSKEAKLQIELTRLRLEIPRVREFIRLAKMGEQIGFYGGGEYAIEAYYRYMMRRIAHIRRELNAIKRRRESLVIRRKDYGLPQVALTGYTSAGKTTLFNRLTKENKYVDGKPFATLDTYSRLVNFNGVNAILTDTIGFIDDIPPLLIESFYATIAEVLNADLILFMLDVSDDYQEFSRKFVSSAKIFNDLGISRTSVLPILNKIDLTNGIDITDKLNLVESEFSNYVIISAKAGIGIDDLKNAIRSRLEPLIISKKREGSKE</sequence>
<evidence type="ECO:0000256" key="1">
    <source>
        <dbReference type="ARBA" id="ARBA00022723"/>
    </source>
</evidence>
<dbReference type="EMBL" id="CP002529">
    <property type="protein sequence ID" value="ADY01124.1"/>
    <property type="molecule type" value="Genomic_DNA"/>
</dbReference>
<keyword evidence="5" id="KW-0963">Cytoplasm</keyword>
<accession>F0QX06</accession>
<feature type="binding site" evidence="7">
    <location>
        <position position="240"/>
    </location>
    <ligand>
        <name>Mg(2+)</name>
        <dbReference type="ChEBI" id="CHEBI:18420"/>
    </ligand>
</feature>
<dbReference type="Proteomes" id="UP000007485">
    <property type="component" value="Chromosome"/>
</dbReference>
<dbReference type="PROSITE" id="PS51705">
    <property type="entry name" value="G_HFLX"/>
    <property type="match status" value="1"/>
</dbReference>
<keyword evidence="2 5" id="KW-0547">Nucleotide-binding</keyword>
<dbReference type="Pfam" id="PF13167">
    <property type="entry name" value="GTP-bdg_N"/>
    <property type="match status" value="1"/>
</dbReference>
<comment type="subcellular location">
    <subcellularLocation>
        <location evidence="5">Cytoplasm</location>
    </subcellularLocation>
    <text evidence="5">May associate with membranes.</text>
</comment>
<protein>
    <recommendedName>
        <fullName evidence="5">GTPase HflX</fullName>
    </recommendedName>
    <alternativeName>
        <fullName evidence="5">GTP-binding protein HflX</fullName>
    </alternativeName>
</protein>
<dbReference type="GO" id="GO:0005737">
    <property type="term" value="C:cytoplasm"/>
    <property type="evidence" value="ECO:0007669"/>
    <property type="project" value="UniProtKB-SubCell"/>
</dbReference>
<evidence type="ECO:0000256" key="7">
    <source>
        <dbReference type="PIRSR" id="PIRSR006809-2"/>
    </source>
</evidence>
<dbReference type="InterPro" id="IPR006073">
    <property type="entry name" value="GTP-bd"/>
</dbReference>
<proteinExistence type="inferred from homology"/>
<dbReference type="InterPro" id="IPR027417">
    <property type="entry name" value="P-loop_NTPase"/>
</dbReference>
<evidence type="ECO:0000256" key="3">
    <source>
        <dbReference type="ARBA" id="ARBA00022842"/>
    </source>
</evidence>
<dbReference type="GO" id="GO:0005525">
    <property type="term" value="F:GTP binding"/>
    <property type="evidence" value="ECO:0007669"/>
    <property type="project" value="UniProtKB-UniRule"/>
</dbReference>
<name>F0QX06_VULM7</name>
<dbReference type="PRINTS" id="PR00326">
    <property type="entry name" value="GTP1OBG"/>
</dbReference>
<feature type="binding site" evidence="6">
    <location>
        <begin position="259"/>
        <end position="262"/>
    </location>
    <ligand>
        <name>GTP</name>
        <dbReference type="ChEBI" id="CHEBI:37565"/>
    </ligand>
</feature>
<dbReference type="SUPFAM" id="SSF52540">
    <property type="entry name" value="P-loop containing nucleoside triphosphate hydrolases"/>
    <property type="match status" value="1"/>
</dbReference>
<keyword evidence="4 5" id="KW-0342">GTP-binding</keyword>
<dbReference type="InterPro" id="IPR030394">
    <property type="entry name" value="G_HFLX_dom"/>
</dbReference>
<dbReference type="AlphaFoldDB" id="F0QX06"/>
<keyword evidence="1 7" id="KW-0479">Metal-binding</keyword>
<feature type="binding site" evidence="7">
    <location>
        <position position="220"/>
    </location>
    <ligand>
        <name>Mg(2+)</name>
        <dbReference type="ChEBI" id="CHEBI:18420"/>
    </ligand>
</feature>
<dbReference type="Gene3D" id="3.40.50.300">
    <property type="entry name" value="P-loop containing nucleotide triphosphate hydrolases"/>
    <property type="match status" value="1"/>
</dbReference>
<organism evidence="9 10">
    <name type="scientific">Vulcanisaeta moutnovskia (strain 768-28)</name>
    <dbReference type="NCBI Taxonomy" id="985053"/>
    <lineage>
        <taxon>Archaea</taxon>
        <taxon>Thermoproteota</taxon>
        <taxon>Thermoprotei</taxon>
        <taxon>Thermoproteales</taxon>
        <taxon>Thermoproteaceae</taxon>
        <taxon>Vulcanisaeta</taxon>
    </lineage>
</organism>
<dbReference type="InterPro" id="IPR032305">
    <property type="entry name" value="GTP-bd_M"/>
</dbReference>
<dbReference type="HAMAP" id="MF_00900">
    <property type="entry name" value="GTPase_HflX"/>
    <property type="match status" value="1"/>
</dbReference>
<dbReference type="PANTHER" id="PTHR10229:SF8">
    <property type="entry name" value="GTPASE HFLX"/>
    <property type="match status" value="1"/>
</dbReference>
<reference evidence="9 10" key="1">
    <citation type="journal article" date="2011" name="J. Bacteriol.">
        <title>Complete genome sequence of 'Vulcanisaeta moutnovskia' strain 768-28, a novel member of the hyperthermophilic crenarchaeal genus vulcanisaeta.</title>
        <authorList>
            <person name="Gumerov V.M."/>
            <person name="Mardanov A.V."/>
            <person name="Beletsky A.V."/>
            <person name="Prokofeva M.I."/>
            <person name="Bonch-Osmolovskaya E.A."/>
            <person name="Ravin N.V."/>
            <person name="Skryabin K.G."/>
        </authorList>
    </citation>
    <scope>NUCLEOTIDE SEQUENCE [LARGE SCALE GENOMIC DNA]</scope>
    <source>
        <strain evidence="9 10">768-28</strain>
    </source>
</reference>
<comment type="subunit">
    <text evidence="5">Monomer. Associates with the 50S ribosomal subunit.</text>
</comment>
<evidence type="ECO:0000259" key="8">
    <source>
        <dbReference type="PROSITE" id="PS51705"/>
    </source>
</evidence>
<comment type="similarity">
    <text evidence="5">Belongs to the TRAFAC class OBG-HflX-like GTPase superfamily. HflX GTPase family.</text>
</comment>
<dbReference type="Gene3D" id="6.10.250.2860">
    <property type="match status" value="1"/>
</dbReference>
<dbReference type="InterPro" id="IPR016496">
    <property type="entry name" value="GTPase_HflX"/>
</dbReference>
<dbReference type="Pfam" id="PF01926">
    <property type="entry name" value="MMR_HSR1"/>
    <property type="match status" value="1"/>
</dbReference>
<feature type="binding site" evidence="6">
    <location>
        <begin position="238"/>
        <end position="242"/>
    </location>
    <ligand>
        <name>GTP</name>
        <dbReference type="ChEBI" id="CHEBI:37565"/>
    </ligand>
</feature>
<dbReference type="CDD" id="cd01878">
    <property type="entry name" value="HflX"/>
    <property type="match status" value="1"/>
</dbReference>
<dbReference type="eggNOG" id="arCOG00353">
    <property type="taxonomic scope" value="Archaea"/>
</dbReference>
<evidence type="ECO:0000256" key="2">
    <source>
        <dbReference type="ARBA" id="ARBA00022741"/>
    </source>
</evidence>
<dbReference type="Gene3D" id="3.40.50.11060">
    <property type="entry name" value="GTPase HflX, N-terminal domain"/>
    <property type="match status" value="1"/>
</dbReference>
<dbReference type="Pfam" id="PF16360">
    <property type="entry name" value="GTP-bdg_M"/>
    <property type="match status" value="1"/>
</dbReference>
<dbReference type="InterPro" id="IPR042108">
    <property type="entry name" value="GTPase_HflX_N_sf"/>
</dbReference>
<keyword evidence="3 7" id="KW-0460">Magnesium</keyword>
<feature type="domain" description="Hflx-type G" evidence="8">
    <location>
        <begin position="207"/>
        <end position="377"/>
    </location>
</feature>
<evidence type="ECO:0000313" key="10">
    <source>
        <dbReference type="Proteomes" id="UP000007485"/>
    </source>
</evidence>
<dbReference type="KEGG" id="vmo:VMUT_0914"/>